<evidence type="ECO:0000313" key="3">
    <source>
        <dbReference type="Proteomes" id="UP000193218"/>
    </source>
</evidence>
<dbReference type="EMBL" id="NBSH01000003">
    <property type="protein sequence ID" value="ORX38890.1"/>
    <property type="molecule type" value="Genomic_DNA"/>
</dbReference>
<organism evidence="2 3">
    <name type="scientific">Kockovaella imperatae</name>
    <dbReference type="NCBI Taxonomy" id="4999"/>
    <lineage>
        <taxon>Eukaryota</taxon>
        <taxon>Fungi</taxon>
        <taxon>Dikarya</taxon>
        <taxon>Basidiomycota</taxon>
        <taxon>Agaricomycotina</taxon>
        <taxon>Tremellomycetes</taxon>
        <taxon>Tremellales</taxon>
        <taxon>Cuniculitremaceae</taxon>
        <taxon>Kockovaella</taxon>
    </lineage>
</organism>
<protein>
    <recommendedName>
        <fullName evidence="4">NAD(P)-binding protein</fullName>
    </recommendedName>
</protein>
<dbReference type="GO" id="GO:0016616">
    <property type="term" value="F:oxidoreductase activity, acting on the CH-OH group of donors, NAD or NADP as acceptor"/>
    <property type="evidence" value="ECO:0007669"/>
    <property type="project" value="TreeGrafter"/>
</dbReference>
<dbReference type="SUPFAM" id="SSF51735">
    <property type="entry name" value="NAD(P)-binding Rossmann-fold domains"/>
    <property type="match status" value="1"/>
</dbReference>
<dbReference type="Gene3D" id="3.40.50.720">
    <property type="entry name" value="NAD(P)-binding Rossmann-like Domain"/>
    <property type="match status" value="1"/>
</dbReference>
<dbReference type="Pfam" id="PF00106">
    <property type="entry name" value="adh_short"/>
    <property type="match status" value="1"/>
</dbReference>
<dbReference type="PRINTS" id="PR00081">
    <property type="entry name" value="GDHRDH"/>
</dbReference>
<keyword evidence="3" id="KW-1185">Reference proteome</keyword>
<dbReference type="PROSITE" id="PS00061">
    <property type="entry name" value="ADH_SHORT"/>
    <property type="match status" value="1"/>
</dbReference>
<dbReference type="PANTHER" id="PTHR45458:SF1">
    <property type="entry name" value="SHORT CHAIN DEHYDROGENASE"/>
    <property type="match status" value="1"/>
</dbReference>
<dbReference type="InterPro" id="IPR002347">
    <property type="entry name" value="SDR_fam"/>
</dbReference>
<dbReference type="InterPro" id="IPR052184">
    <property type="entry name" value="SDR_enzymes"/>
</dbReference>
<dbReference type="AlphaFoldDB" id="A0A1Y1ULH0"/>
<dbReference type="InterPro" id="IPR036291">
    <property type="entry name" value="NAD(P)-bd_dom_sf"/>
</dbReference>
<name>A0A1Y1ULH0_9TREE</name>
<proteinExistence type="predicted"/>
<evidence type="ECO:0000313" key="2">
    <source>
        <dbReference type="EMBL" id="ORX38890.1"/>
    </source>
</evidence>
<comment type="caution">
    <text evidence="2">The sequence shown here is derived from an EMBL/GenBank/DDBJ whole genome shotgun (WGS) entry which is preliminary data.</text>
</comment>
<keyword evidence="1" id="KW-0521">NADP</keyword>
<gene>
    <name evidence="2" type="ORF">BD324DRAFT_296794</name>
</gene>
<evidence type="ECO:0000256" key="1">
    <source>
        <dbReference type="ARBA" id="ARBA00022857"/>
    </source>
</evidence>
<dbReference type="RefSeq" id="XP_021872753.1">
    <property type="nucleotide sequence ID" value="XM_022012410.1"/>
</dbReference>
<accession>A0A1Y1ULH0</accession>
<sequence>MSTTVLISGANRGLGFGLVERYAARDSYTVIATARNPSSMPVVKTGNGSQLIVVEMDQAQVDGPEKMIEQVKSKGISKLDLVICNAAIMTNESFAKIRDIDPKVFEEHWRVNATVRLMEKDGKFIFMSSGAAILDREAEASKPDVTYGITKAGANFLARMAHFEEPHLVIFALSPGWVQTDMGNRAAVLSGREGGKAVISVAESCDGMVKVIDDATRDSMGGKHMRYDSTVSKW</sequence>
<evidence type="ECO:0008006" key="4">
    <source>
        <dbReference type="Google" id="ProtNLM"/>
    </source>
</evidence>
<dbReference type="Proteomes" id="UP000193218">
    <property type="component" value="Unassembled WGS sequence"/>
</dbReference>
<dbReference type="GeneID" id="33554218"/>
<dbReference type="FunCoup" id="A0A1Y1ULH0">
    <property type="interactions" value="88"/>
</dbReference>
<reference evidence="2 3" key="1">
    <citation type="submission" date="2017-03" db="EMBL/GenBank/DDBJ databases">
        <title>Widespread Adenine N6-methylation of Active Genes in Fungi.</title>
        <authorList>
            <consortium name="DOE Joint Genome Institute"/>
            <person name="Mondo S.J."/>
            <person name="Dannebaum R.O."/>
            <person name="Kuo R.C."/>
            <person name="Louie K.B."/>
            <person name="Bewick A.J."/>
            <person name="Labutti K."/>
            <person name="Haridas S."/>
            <person name="Kuo A."/>
            <person name="Salamov A."/>
            <person name="Ahrendt S.R."/>
            <person name="Lau R."/>
            <person name="Bowen B.P."/>
            <person name="Lipzen A."/>
            <person name="Sullivan W."/>
            <person name="Andreopoulos W.B."/>
            <person name="Clum A."/>
            <person name="Lindquist E."/>
            <person name="Daum C."/>
            <person name="Northen T.R."/>
            <person name="Ramamoorthy G."/>
            <person name="Schmitz R.J."/>
            <person name="Gryganskyi A."/>
            <person name="Culley D."/>
            <person name="Magnuson J."/>
            <person name="James T.Y."/>
            <person name="O'Malley M.A."/>
            <person name="Stajich J.E."/>
            <person name="Spatafora J.W."/>
            <person name="Visel A."/>
            <person name="Grigoriev I.V."/>
        </authorList>
    </citation>
    <scope>NUCLEOTIDE SEQUENCE [LARGE SCALE GENOMIC DNA]</scope>
    <source>
        <strain evidence="2 3">NRRL Y-17943</strain>
    </source>
</reference>
<dbReference type="InterPro" id="IPR020904">
    <property type="entry name" value="Sc_DH/Rdtase_CS"/>
</dbReference>
<dbReference type="OrthoDB" id="9876299at2759"/>
<dbReference type="InParanoid" id="A0A1Y1ULH0"/>
<dbReference type="PANTHER" id="PTHR45458">
    <property type="entry name" value="SHORT-CHAIN DEHYDROGENASE/REDUCTASE SDR"/>
    <property type="match status" value="1"/>
</dbReference>